<evidence type="ECO:0000313" key="3">
    <source>
        <dbReference type="EMBL" id="SET52214.1"/>
    </source>
</evidence>
<proteinExistence type="predicted"/>
<keyword evidence="2" id="KW-0472">Membrane</keyword>
<dbReference type="Proteomes" id="UP000182332">
    <property type="component" value="Unassembled WGS sequence"/>
</dbReference>
<feature type="region of interest" description="Disordered" evidence="1">
    <location>
        <begin position="57"/>
        <end position="83"/>
    </location>
</feature>
<protein>
    <submittedName>
        <fullName evidence="3">Uncharacterized protein</fullName>
    </submittedName>
</protein>
<sequence>MKHDPDDWMRGEPLRADELRPRSRVVASSTLYRNVFLLMVILAGCAYFFLHERRPEQTAPPVPRDLEVRQTPAEPSRTTPQARAAIPQPLADCIKDGNVIDESVVRCRFGQHPEPRDDPQAQGMVSAAYLAQFKAGQQRVARQHQQFSETRLVQQWDGKAWYTAQWLVVDNQIDSTSVCANLRRGSIEFRECRKGAKIWFRDECRKGGDDASHQRYCSAASGFNPMG</sequence>
<dbReference type="RefSeq" id="WP_245760061.1">
    <property type="nucleotide sequence ID" value="NZ_FOHW01000015.1"/>
</dbReference>
<dbReference type="AlphaFoldDB" id="A0A1I0F4Q7"/>
<evidence type="ECO:0000313" key="4">
    <source>
        <dbReference type="Proteomes" id="UP000182332"/>
    </source>
</evidence>
<feature type="transmembrane region" description="Helical" evidence="2">
    <location>
        <begin position="31"/>
        <end position="50"/>
    </location>
</feature>
<dbReference type="EMBL" id="FOHW01000015">
    <property type="protein sequence ID" value="SET52214.1"/>
    <property type="molecule type" value="Genomic_DNA"/>
</dbReference>
<reference evidence="3 4" key="1">
    <citation type="submission" date="2016-10" db="EMBL/GenBank/DDBJ databases">
        <authorList>
            <person name="de Groot N.N."/>
        </authorList>
    </citation>
    <scope>NUCLEOTIDE SEQUENCE [LARGE SCALE GENOMIC DNA]</scope>
    <source>
        <strain evidence="3 4">DSM 11363</strain>
    </source>
</reference>
<accession>A0A1I0F4Q7</accession>
<keyword evidence="2" id="KW-1133">Transmembrane helix</keyword>
<gene>
    <name evidence="3" type="ORF">SAMN05216197_115113</name>
</gene>
<evidence type="ECO:0000256" key="1">
    <source>
        <dbReference type="SAM" id="MobiDB-lite"/>
    </source>
</evidence>
<organism evidence="3 4">
    <name type="scientific">Pseudomonas graminis</name>
    <dbReference type="NCBI Taxonomy" id="158627"/>
    <lineage>
        <taxon>Bacteria</taxon>
        <taxon>Pseudomonadati</taxon>
        <taxon>Pseudomonadota</taxon>
        <taxon>Gammaproteobacteria</taxon>
        <taxon>Pseudomonadales</taxon>
        <taxon>Pseudomonadaceae</taxon>
        <taxon>Pseudomonas</taxon>
    </lineage>
</organism>
<name>A0A1I0F4Q7_9PSED</name>
<keyword evidence="2" id="KW-0812">Transmembrane</keyword>
<evidence type="ECO:0000256" key="2">
    <source>
        <dbReference type="SAM" id="Phobius"/>
    </source>
</evidence>